<feature type="domain" description="Formylmethanofuran dehydrogenase subunit E" evidence="2">
    <location>
        <begin position="40"/>
        <end position="132"/>
    </location>
</feature>
<keyword evidence="4" id="KW-1185">Reference proteome</keyword>
<reference evidence="4" key="1">
    <citation type="submission" date="2013-03" db="EMBL/GenBank/DDBJ databases">
        <title>Genome sequence of Chthonomonas calidirosea, the first sequenced genome from the Armatimonadetes phylum (formally candidate division OP10).</title>
        <authorList>
            <person name="Lee K.C.Y."/>
            <person name="Morgan X.C."/>
            <person name="Dunfield P.F."/>
            <person name="Tamas I."/>
            <person name="Houghton K.M."/>
            <person name="Vyssotski M."/>
            <person name="Ryan J.L.J."/>
            <person name="Lagutin K."/>
            <person name="McDonald I.R."/>
            <person name="Stott M.B."/>
        </authorList>
    </citation>
    <scope>NUCLEOTIDE SEQUENCE [LARGE SCALE GENOMIC DNA]</scope>
    <source>
        <strain evidence="4">DSM 23976 / ICMP 18418 / T49</strain>
    </source>
</reference>
<dbReference type="Gene3D" id="3.30.1330.130">
    <property type="match status" value="1"/>
</dbReference>
<dbReference type="Proteomes" id="UP000014227">
    <property type="component" value="Chromosome I"/>
</dbReference>
<dbReference type="PATRIC" id="fig|1303518.3.peg.186"/>
<dbReference type="AlphaFoldDB" id="S0EWF0"/>
<evidence type="ECO:0000259" key="2">
    <source>
        <dbReference type="Pfam" id="PF02663"/>
    </source>
</evidence>
<dbReference type="EMBL" id="HF951689">
    <property type="protein sequence ID" value="CCW34023.1"/>
    <property type="molecule type" value="Genomic_DNA"/>
</dbReference>
<evidence type="ECO:0000313" key="3">
    <source>
        <dbReference type="EMBL" id="CCW34023.1"/>
    </source>
</evidence>
<gene>
    <name evidence="3" type="ORF">CCALI_00186</name>
</gene>
<accession>S0EWF0</accession>
<dbReference type="HOGENOM" id="CLU_1553516_0_0_0"/>
<dbReference type="InterPro" id="IPR003814">
    <property type="entry name" value="FmdEsu_dom"/>
</dbReference>
<evidence type="ECO:0000313" key="4">
    <source>
        <dbReference type="Proteomes" id="UP000014227"/>
    </source>
</evidence>
<dbReference type="RefSeq" id="WP_016481587.1">
    <property type="nucleotide sequence ID" value="NC_021487.1"/>
</dbReference>
<dbReference type="Pfam" id="PF02663">
    <property type="entry name" value="FmdE"/>
    <property type="match status" value="1"/>
</dbReference>
<dbReference type="eggNOG" id="COG2191">
    <property type="taxonomic scope" value="Bacteria"/>
</dbReference>
<dbReference type="SUPFAM" id="SSF143555">
    <property type="entry name" value="FwdE-like"/>
    <property type="match status" value="1"/>
</dbReference>
<proteinExistence type="predicted"/>
<sequence>MNTRLLPTLVTALLCGGLVSKPLPMQAETPQEWVALGQRVHGAFGSYIALGIRIGLDALQRLHAQRTEVKVTYQSGPKAPCPCVADGIMLATIATPGRGTLRVMAAPSSQPVFGIATITDMKTEQTLRYVIPASAQAFLDRCNQYSPIKRYWAVMKADPSSLYRVTLLRPTKSTKTAPPKSHPLAHAQVQPSR</sequence>
<protein>
    <submittedName>
        <fullName evidence="3">Formylmethanofuran dehydrogenase subunit E</fullName>
    </submittedName>
</protein>
<evidence type="ECO:0000256" key="1">
    <source>
        <dbReference type="SAM" id="MobiDB-lite"/>
    </source>
</evidence>
<dbReference type="STRING" id="454171.CP488_00970"/>
<feature type="region of interest" description="Disordered" evidence="1">
    <location>
        <begin position="171"/>
        <end position="193"/>
    </location>
</feature>
<organism evidence="3 4">
    <name type="scientific">Chthonomonas calidirosea (strain DSM 23976 / ICMP 18418 / T49)</name>
    <dbReference type="NCBI Taxonomy" id="1303518"/>
    <lineage>
        <taxon>Bacteria</taxon>
        <taxon>Bacillati</taxon>
        <taxon>Armatimonadota</taxon>
        <taxon>Chthonomonadia</taxon>
        <taxon>Chthonomonadales</taxon>
        <taxon>Chthonomonadaceae</taxon>
        <taxon>Chthonomonas</taxon>
    </lineage>
</organism>
<dbReference type="InParanoid" id="S0EWF0"/>
<dbReference type="KEGG" id="ccz:CCALI_00186"/>
<name>S0EWF0_CHTCT</name>